<feature type="compositionally biased region" description="Basic and acidic residues" evidence="1">
    <location>
        <begin position="59"/>
        <end position="82"/>
    </location>
</feature>
<feature type="compositionally biased region" description="Polar residues" evidence="1">
    <location>
        <begin position="227"/>
        <end position="236"/>
    </location>
</feature>
<sequence length="708" mass="78768">MVKVQKPQPKTLKKSTKSDGVIKEKQKVNKTIKKSSKANGLAPAETKVDRKKISAIKSDVQKSSERKNPKVAAEPKLEEAKLPQKSKSTKRPLVLAPPKSPIALPTKTSKKAASVATPALPTKTSKKAASVATPALPTKASKKAVSVATPALPTKAIKKVAPDATPVAAPAPKKAKIAKIEKTASEPVLKSEVKQKAKAEVAKNKEKKKQIKQAVAPAIKDEAKKQPQVSKNAKASKKVLNQTKTKLASKIGAASANKKAKKVKISKKQKDVKQKKPKVVELKYEVKSFDEDKFNEIVCEKNVEKVCSALMSQVREEVQKLKSKPIFSDYRYILQVACYKIPSCPKRIVKLALKHSLVGKDDDVAVIVTDLQRGARFDYEPTVQHYEDLFRDAGIEQRLKIVPFNQLRNDMVTFEAKRKFLNSYDYLLCDGRISGQATAFLGNFTQKPRNVLHSVRLSKSNQLPKEISRGLCRTAYRQLRKGDLIAIPVGNHEHSGQQLAENVLCVVKQLQQLYPGGLPNIRSMYLKIDIVGTSSLPLYISLCAPPVDTPYVVGPREQRMLKLKKQANEVLSRFALTKDVDFVKLTHDQVKRKAELRLKRNALKAEDAKDDENKGNVPEDSIVLAKKARKNVESDKVKADKEEEENKDNGEDDGDDDGDDDEDEDDEDDDDDDDNEEDENDDDDDNEEDEDDNDDEDDDNDDEDDDDE</sequence>
<dbReference type="eggNOG" id="KOG1685">
    <property type="taxonomic scope" value="Eukaryota"/>
</dbReference>
<protein>
    <recommendedName>
        <fullName evidence="4">Ribosomal L1 domain-containing protein CG13096</fullName>
    </recommendedName>
</protein>
<dbReference type="InterPro" id="IPR016641">
    <property type="entry name" value="EGD2/NACA0like"/>
</dbReference>
<dbReference type="SUPFAM" id="SSF56808">
    <property type="entry name" value="Ribosomal protein L1"/>
    <property type="match status" value="1"/>
</dbReference>
<feature type="compositionally biased region" description="Basic and acidic residues" evidence="1">
    <location>
        <begin position="630"/>
        <end position="641"/>
    </location>
</feature>
<keyword evidence="3" id="KW-1185">Reference proteome</keyword>
<evidence type="ECO:0000313" key="3">
    <source>
        <dbReference type="Proteomes" id="UP000009192"/>
    </source>
</evidence>
<dbReference type="InterPro" id="IPR028364">
    <property type="entry name" value="Ribosomal_uL1/biogenesis"/>
</dbReference>
<dbReference type="Pfam" id="PF00687">
    <property type="entry name" value="Ribosomal_L1"/>
    <property type="match status" value="1"/>
</dbReference>
<dbReference type="EMBL" id="CH933807">
    <property type="protein sequence ID" value="EDW12350.2"/>
    <property type="molecule type" value="Genomic_DNA"/>
</dbReference>
<dbReference type="HOGENOM" id="CLU_420512_0_0_1"/>
<evidence type="ECO:0008006" key="4">
    <source>
        <dbReference type="Google" id="ProtNLM"/>
    </source>
</evidence>
<dbReference type="GO" id="GO:0005854">
    <property type="term" value="C:nascent polypeptide-associated complex"/>
    <property type="evidence" value="ECO:0007669"/>
    <property type="project" value="InterPro"/>
</dbReference>
<dbReference type="FunCoup" id="B4KI57">
    <property type="interactions" value="72"/>
</dbReference>
<dbReference type="Proteomes" id="UP000009192">
    <property type="component" value="Unassembled WGS sequence"/>
</dbReference>
<dbReference type="KEGG" id="dmo:Dmoj_GI17633"/>
<proteinExistence type="predicted"/>
<feature type="compositionally biased region" description="Acidic residues" evidence="1">
    <location>
        <begin position="642"/>
        <end position="708"/>
    </location>
</feature>
<organism evidence="2 3">
    <name type="scientific">Drosophila mojavensis</name>
    <name type="common">Fruit fly</name>
    <dbReference type="NCBI Taxonomy" id="7230"/>
    <lineage>
        <taxon>Eukaryota</taxon>
        <taxon>Metazoa</taxon>
        <taxon>Ecdysozoa</taxon>
        <taxon>Arthropoda</taxon>
        <taxon>Hexapoda</taxon>
        <taxon>Insecta</taxon>
        <taxon>Pterygota</taxon>
        <taxon>Neoptera</taxon>
        <taxon>Endopterygota</taxon>
        <taxon>Diptera</taxon>
        <taxon>Brachycera</taxon>
        <taxon>Muscomorpha</taxon>
        <taxon>Ephydroidea</taxon>
        <taxon>Drosophilidae</taxon>
        <taxon>Drosophila</taxon>
    </lineage>
</organism>
<feature type="region of interest" description="Disordered" evidence="1">
    <location>
        <begin position="200"/>
        <end position="236"/>
    </location>
</feature>
<evidence type="ECO:0000313" key="2">
    <source>
        <dbReference type="EMBL" id="EDW12350.2"/>
    </source>
</evidence>
<reference evidence="2 3" key="1">
    <citation type="journal article" date="2007" name="Nature">
        <title>Evolution of genes and genomes on the Drosophila phylogeny.</title>
        <authorList>
            <consortium name="Drosophila 12 Genomes Consortium"/>
            <person name="Clark A.G."/>
            <person name="Eisen M.B."/>
            <person name="Smith D.R."/>
            <person name="Bergman C.M."/>
            <person name="Oliver B."/>
            <person name="Markow T.A."/>
            <person name="Kaufman T.C."/>
            <person name="Kellis M."/>
            <person name="Gelbart W."/>
            <person name="Iyer V.N."/>
            <person name="Pollard D.A."/>
            <person name="Sackton T.B."/>
            <person name="Larracuente A.M."/>
            <person name="Singh N.D."/>
            <person name="Abad J.P."/>
            <person name="Abt D.N."/>
            <person name="Adryan B."/>
            <person name="Aguade M."/>
            <person name="Akashi H."/>
            <person name="Anderson W.W."/>
            <person name="Aquadro C.F."/>
            <person name="Ardell D.H."/>
            <person name="Arguello R."/>
            <person name="Artieri C.G."/>
            <person name="Barbash D.A."/>
            <person name="Barker D."/>
            <person name="Barsanti P."/>
            <person name="Batterham P."/>
            <person name="Batzoglou S."/>
            <person name="Begun D."/>
            <person name="Bhutkar A."/>
            <person name="Blanco E."/>
            <person name="Bosak S.A."/>
            <person name="Bradley R.K."/>
            <person name="Brand A.D."/>
            <person name="Brent M.R."/>
            <person name="Brooks A.N."/>
            <person name="Brown R.H."/>
            <person name="Butlin R.K."/>
            <person name="Caggese C."/>
            <person name="Calvi B.R."/>
            <person name="Bernardo de Carvalho A."/>
            <person name="Caspi A."/>
            <person name="Castrezana S."/>
            <person name="Celniker S.E."/>
            <person name="Chang J.L."/>
            <person name="Chapple C."/>
            <person name="Chatterji S."/>
            <person name="Chinwalla A."/>
            <person name="Civetta A."/>
            <person name="Clifton S.W."/>
            <person name="Comeron J.M."/>
            <person name="Costello J.C."/>
            <person name="Coyne J.A."/>
            <person name="Daub J."/>
            <person name="David R.G."/>
            <person name="Delcher A.L."/>
            <person name="Delehaunty K."/>
            <person name="Do C.B."/>
            <person name="Ebling H."/>
            <person name="Edwards K."/>
            <person name="Eickbush T."/>
            <person name="Evans J.D."/>
            <person name="Filipski A."/>
            <person name="Findeiss S."/>
            <person name="Freyhult E."/>
            <person name="Fulton L."/>
            <person name="Fulton R."/>
            <person name="Garcia A.C."/>
            <person name="Gardiner A."/>
            <person name="Garfield D.A."/>
            <person name="Garvin B.E."/>
            <person name="Gibson G."/>
            <person name="Gilbert D."/>
            <person name="Gnerre S."/>
            <person name="Godfrey J."/>
            <person name="Good R."/>
            <person name="Gotea V."/>
            <person name="Gravely B."/>
            <person name="Greenberg A.J."/>
            <person name="Griffiths-Jones S."/>
            <person name="Gross S."/>
            <person name="Guigo R."/>
            <person name="Gustafson E.A."/>
            <person name="Haerty W."/>
            <person name="Hahn M.W."/>
            <person name="Halligan D.L."/>
            <person name="Halpern A.L."/>
            <person name="Halter G.M."/>
            <person name="Han M.V."/>
            <person name="Heger A."/>
            <person name="Hillier L."/>
            <person name="Hinrichs A.S."/>
            <person name="Holmes I."/>
            <person name="Hoskins R.A."/>
            <person name="Hubisz M.J."/>
            <person name="Hultmark D."/>
            <person name="Huntley M.A."/>
            <person name="Jaffe D.B."/>
            <person name="Jagadeeshan S."/>
            <person name="Jeck W.R."/>
            <person name="Johnson J."/>
            <person name="Jones C.D."/>
            <person name="Jordan W.C."/>
            <person name="Karpen G.H."/>
            <person name="Kataoka E."/>
            <person name="Keightley P.D."/>
            <person name="Kheradpour P."/>
            <person name="Kirkness E.F."/>
            <person name="Koerich L.B."/>
            <person name="Kristiansen K."/>
            <person name="Kudrna D."/>
            <person name="Kulathinal R.J."/>
            <person name="Kumar S."/>
            <person name="Kwok R."/>
            <person name="Lander E."/>
            <person name="Langley C.H."/>
            <person name="Lapoint R."/>
            <person name="Lazzaro B.P."/>
            <person name="Lee S.J."/>
            <person name="Levesque L."/>
            <person name="Li R."/>
            <person name="Lin C.F."/>
            <person name="Lin M.F."/>
            <person name="Lindblad-Toh K."/>
            <person name="Llopart A."/>
            <person name="Long M."/>
            <person name="Low L."/>
            <person name="Lozovsky E."/>
            <person name="Lu J."/>
            <person name="Luo M."/>
            <person name="Machado C.A."/>
            <person name="Makalowski W."/>
            <person name="Marzo M."/>
            <person name="Matsuda M."/>
            <person name="Matzkin L."/>
            <person name="McAllister B."/>
            <person name="McBride C.S."/>
            <person name="McKernan B."/>
            <person name="McKernan K."/>
            <person name="Mendez-Lago M."/>
            <person name="Minx P."/>
            <person name="Mollenhauer M.U."/>
            <person name="Montooth K."/>
            <person name="Mount S.M."/>
            <person name="Mu X."/>
            <person name="Myers E."/>
            <person name="Negre B."/>
            <person name="Newfeld S."/>
            <person name="Nielsen R."/>
            <person name="Noor M.A."/>
            <person name="O'Grady P."/>
            <person name="Pachter L."/>
            <person name="Papaceit M."/>
            <person name="Parisi M.J."/>
            <person name="Parisi M."/>
            <person name="Parts L."/>
            <person name="Pedersen J.S."/>
            <person name="Pesole G."/>
            <person name="Phillippy A.M."/>
            <person name="Ponting C.P."/>
            <person name="Pop M."/>
            <person name="Porcelli D."/>
            <person name="Powell J.R."/>
            <person name="Prohaska S."/>
            <person name="Pruitt K."/>
            <person name="Puig M."/>
            <person name="Quesneville H."/>
            <person name="Ram K.R."/>
            <person name="Rand D."/>
            <person name="Rasmussen M.D."/>
            <person name="Reed L.K."/>
            <person name="Reenan R."/>
            <person name="Reily A."/>
            <person name="Remington K.A."/>
            <person name="Rieger T.T."/>
            <person name="Ritchie M.G."/>
            <person name="Robin C."/>
            <person name="Rogers Y.H."/>
            <person name="Rohde C."/>
            <person name="Rozas J."/>
            <person name="Rubenfield M.J."/>
            <person name="Ruiz A."/>
            <person name="Russo S."/>
            <person name="Salzberg S.L."/>
            <person name="Sanchez-Gracia A."/>
            <person name="Saranga D.J."/>
            <person name="Sato H."/>
            <person name="Schaeffer S.W."/>
            <person name="Schatz M.C."/>
            <person name="Schlenke T."/>
            <person name="Schwartz R."/>
            <person name="Segarra C."/>
            <person name="Singh R.S."/>
            <person name="Sirot L."/>
            <person name="Sirota M."/>
            <person name="Sisneros N.B."/>
            <person name="Smith C.D."/>
            <person name="Smith T.F."/>
            <person name="Spieth J."/>
            <person name="Stage D.E."/>
            <person name="Stark A."/>
            <person name="Stephan W."/>
            <person name="Strausberg R.L."/>
            <person name="Strempel S."/>
            <person name="Sturgill D."/>
            <person name="Sutton G."/>
            <person name="Sutton G.G."/>
            <person name="Tao W."/>
            <person name="Teichmann S."/>
            <person name="Tobari Y.N."/>
            <person name="Tomimura Y."/>
            <person name="Tsolas J.M."/>
            <person name="Valente V.L."/>
            <person name="Venter E."/>
            <person name="Venter J.C."/>
            <person name="Vicario S."/>
            <person name="Vieira F.G."/>
            <person name="Vilella A.J."/>
            <person name="Villasante A."/>
            <person name="Walenz B."/>
            <person name="Wang J."/>
            <person name="Wasserman M."/>
            <person name="Watts T."/>
            <person name="Wilson D."/>
            <person name="Wilson R.K."/>
            <person name="Wing R.A."/>
            <person name="Wolfner M.F."/>
            <person name="Wong A."/>
            <person name="Wong G.K."/>
            <person name="Wu C.I."/>
            <person name="Wu G."/>
            <person name="Yamamoto D."/>
            <person name="Yang H.P."/>
            <person name="Yang S.P."/>
            <person name="Yorke J.A."/>
            <person name="Yoshida K."/>
            <person name="Zdobnov E."/>
            <person name="Zhang P."/>
            <person name="Zhang Y."/>
            <person name="Zimin A.V."/>
            <person name="Baldwin J."/>
            <person name="Abdouelleil A."/>
            <person name="Abdulkadir J."/>
            <person name="Abebe A."/>
            <person name="Abera B."/>
            <person name="Abreu J."/>
            <person name="Acer S.C."/>
            <person name="Aftuck L."/>
            <person name="Alexander A."/>
            <person name="An P."/>
            <person name="Anderson E."/>
            <person name="Anderson S."/>
            <person name="Arachi H."/>
            <person name="Azer M."/>
            <person name="Bachantsang P."/>
            <person name="Barry A."/>
            <person name="Bayul T."/>
            <person name="Berlin A."/>
            <person name="Bessette D."/>
            <person name="Bloom T."/>
            <person name="Blye J."/>
            <person name="Boguslavskiy L."/>
            <person name="Bonnet C."/>
            <person name="Boukhgalter B."/>
            <person name="Bourzgui I."/>
            <person name="Brown A."/>
            <person name="Cahill P."/>
            <person name="Channer S."/>
            <person name="Cheshatsang Y."/>
            <person name="Chuda L."/>
            <person name="Citroen M."/>
            <person name="Collymore A."/>
            <person name="Cooke P."/>
            <person name="Costello M."/>
            <person name="D'Aco K."/>
            <person name="Daza R."/>
            <person name="De Haan G."/>
            <person name="DeGray S."/>
            <person name="DeMaso C."/>
            <person name="Dhargay N."/>
            <person name="Dooley K."/>
            <person name="Dooley E."/>
            <person name="Doricent M."/>
            <person name="Dorje P."/>
            <person name="Dorjee K."/>
            <person name="Dupes A."/>
            <person name="Elong R."/>
            <person name="Falk J."/>
            <person name="Farina A."/>
            <person name="Faro S."/>
            <person name="Ferguson D."/>
            <person name="Fisher S."/>
            <person name="Foley C.D."/>
            <person name="Franke A."/>
            <person name="Friedrich D."/>
            <person name="Gadbois L."/>
            <person name="Gearin G."/>
            <person name="Gearin C.R."/>
            <person name="Giannoukos G."/>
            <person name="Goode T."/>
            <person name="Graham J."/>
            <person name="Grandbois E."/>
            <person name="Grewal S."/>
            <person name="Gyaltsen K."/>
            <person name="Hafez N."/>
            <person name="Hagos B."/>
            <person name="Hall J."/>
            <person name="Henson C."/>
            <person name="Hollinger A."/>
            <person name="Honan T."/>
            <person name="Huard M.D."/>
            <person name="Hughes L."/>
            <person name="Hurhula B."/>
            <person name="Husby M.E."/>
            <person name="Kamat A."/>
            <person name="Kanga B."/>
            <person name="Kashin S."/>
            <person name="Khazanovich D."/>
            <person name="Kisner P."/>
            <person name="Lance K."/>
            <person name="Lara M."/>
            <person name="Lee W."/>
            <person name="Lennon N."/>
            <person name="Letendre F."/>
            <person name="LeVine R."/>
            <person name="Lipovsky A."/>
            <person name="Liu X."/>
            <person name="Liu J."/>
            <person name="Liu S."/>
            <person name="Lokyitsang T."/>
            <person name="Lokyitsang Y."/>
            <person name="Lubonja R."/>
            <person name="Lui A."/>
            <person name="MacDonald P."/>
            <person name="Magnisalis V."/>
            <person name="Maru K."/>
            <person name="Matthews C."/>
            <person name="McCusker W."/>
            <person name="McDonough S."/>
            <person name="Mehta T."/>
            <person name="Meldrim J."/>
            <person name="Meneus L."/>
            <person name="Mihai O."/>
            <person name="Mihalev A."/>
            <person name="Mihova T."/>
            <person name="Mittelman R."/>
            <person name="Mlenga V."/>
            <person name="Montmayeur A."/>
            <person name="Mulrain L."/>
            <person name="Navidi A."/>
            <person name="Naylor J."/>
            <person name="Negash T."/>
            <person name="Nguyen T."/>
            <person name="Nguyen N."/>
            <person name="Nicol R."/>
            <person name="Norbu C."/>
            <person name="Norbu N."/>
            <person name="Novod N."/>
            <person name="O'Neill B."/>
            <person name="Osman S."/>
            <person name="Markiewicz E."/>
            <person name="Oyono O.L."/>
            <person name="Patti C."/>
            <person name="Phunkhang P."/>
            <person name="Pierre F."/>
            <person name="Priest M."/>
            <person name="Raghuraman S."/>
            <person name="Rege F."/>
            <person name="Reyes R."/>
            <person name="Rise C."/>
            <person name="Rogov P."/>
            <person name="Ross K."/>
            <person name="Ryan E."/>
            <person name="Settipalli S."/>
            <person name="Shea T."/>
            <person name="Sherpa N."/>
            <person name="Shi L."/>
            <person name="Shih D."/>
            <person name="Sparrow T."/>
            <person name="Spaulding J."/>
            <person name="Stalker J."/>
            <person name="Stange-Thomann N."/>
            <person name="Stavropoulos S."/>
            <person name="Stone C."/>
            <person name="Strader C."/>
            <person name="Tesfaye S."/>
            <person name="Thomson T."/>
            <person name="Thoulutsang Y."/>
            <person name="Thoulutsang D."/>
            <person name="Topham K."/>
            <person name="Topping I."/>
            <person name="Tsamla T."/>
            <person name="Vassiliev H."/>
            <person name="Vo A."/>
            <person name="Wangchuk T."/>
            <person name="Wangdi T."/>
            <person name="Weiand M."/>
            <person name="Wilkinson J."/>
            <person name="Wilson A."/>
            <person name="Yadav S."/>
            <person name="Young G."/>
            <person name="Yu Q."/>
            <person name="Zembek L."/>
            <person name="Zhong D."/>
            <person name="Zimmer A."/>
            <person name="Zwirko Z."/>
            <person name="Jaffe D.B."/>
            <person name="Alvarez P."/>
            <person name="Brockman W."/>
            <person name="Butler J."/>
            <person name="Chin C."/>
            <person name="Gnerre S."/>
            <person name="Grabherr M."/>
            <person name="Kleber M."/>
            <person name="Mauceli E."/>
            <person name="MacCallum I."/>
        </authorList>
    </citation>
    <scope>NUCLEOTIDE SEQUENCE [LARGE SCALE GENOMIC DNA]</scope>
    <source>
        <strain evidence="3">Tucson 15081-1352.22</strain>
    </source>
</reference>
<dbReference type="InterPro" id="IPR023674">
    <property type="entry name" value="Ribosomal_uL1-like"/>
</dbReference>
<dbReference type="AlphaFoldDB" id="B4KI57"/>
<feature type="compositionally biased region" description="Basic and acidic residues" evidence="1">
    <location>
        <begin position="16"/>
        <end position="27"/>
    </location>
</feature>
<dbReference type="InParanoid" id="B4KI57"/>
<name>B4KI57_DROMO</name>
<gene>
    <name evidence="2" type="primary">Dmoj\GI17633</name>
    <name evidence="2" type="ORF">Dmoj_GI17633</name>
</gene>
<accession>B4KI57</accession>
<dbReference type="OrthoDB" id="10251727at2759"/>
<feature type="region of interest" description="Disordered" evidence="1">
    <location>
        <begin position="606"/>
        <end position="708"/>
    </location>
</feature>
<evidence type="ECO:0000256" key="1">
    <source>
        <dbReference type="SAM" id="MobiDB-lite"/>
    </source>
</evidence>
<feature type="region of interest" description="Disordered" evidence="1">
    <location>
        <begin position="1"/>
        <end position="149"/>
    </location>
</feature>
<dbReference type="PANTHER" id="PTHR21713">
    <property type="entry name" value="NASCENT POLYPEPTIDE ASSOCIATED COMPLEX ALPHA SUBUNIT-RELATED"/>
    <property type="match status" value="1"/>
</dbReference>